<dbReference type="EMBL" id="CAWUHB010000025">
    <property type="protein sequence ID" value="CAK7222464.1"/>
    <property type="molecule type" value="Genomic_DNA"/>
</dbReference>
<reference evidence="2 3" key="1">
    <citation type="submission" date="2024-01" db="EMBL/GenBank/DDBJ databases">
        <authorList>
            <person name="Allen C."/>
            <person name="Tagirdzhanova G."/>
        </authorList>
    </citation>
    <scope>NUCLEOTIDE SEQUENCE [LARGE SCALE GENOMIC DNA]</scope>
</reference>
<feature type="compositionally biased region" description="Polar residues" evidence="1">
    <location>
        <begin position="490"/>
        <end position="499"/>
    </location>
</feature>
<feature type="compositionally biased region" description="Pro residues" evidence="1">
    <location>
        <begin position="205"/>
        <end position="217"/>
    </location>
</feature>
<feature type="compositionally biased region" description="Low complexity" evidence="1">
    <location>
        <begin position="87"/>
        <end position="132"/>
    </location>
</feature>
<name>A0ABP0BTJ7_9PEZI</name>
<protein>
    <submittedName>
        <fullName evidence="2">Vacuolar inheritance and morphology protein</fullName>
    </submittedName>
</protein>
<feature type="region of interest" description="Disordered" evidence="1">
    <location>
        <begin position="607"/>
        <end position="644"/>
    </location>
</feature>
<feature type="compositionally biased region" description="Polar residues" evidence="1">
    <location>
        <begin position="626"/>
        <end position="635"/>
    </location>
</feature>
<organism evidence="2 3">
    <name type="scientific">Sporothrix curviconia</name>
    <dbReference type="NCBI Taxonomy" id="1260050"/>
    <lineage>
        <taxon>Eukaryota</taxon>
        <taxon>Fungi</taxon>
        <taxon>Dikarya</taxon>
        <taxon>Ascomycota</taxon>
        <taxon>Pezizomycotina</taxon>
        <taxon>Sordariomycetes</taxon>
        <taxon>Sordariomycetidae</taxon>
        <taxon>Ophiostomatales</taxon>
        <taxon>Ophiostomataceae</taxon>
        <taxon>Sporothrix</taxon>
    </lineage>
</organism>
<dbReference type="Pfam" id="PF12751">
    <property type="entry name" value="Vac7"/>
    <property type="match status" value="1"/>
</dbReference>
<feature type="compositionally biased region" description="Basic and acidic residues" evidence="1">
    <location>
        <begin position="797"/>
        <end position="806"/>
    </location>
</feature>
<dbReference type="PANTHER" id="PTHR28258">
    <property type="entry name" value="VACUOLAR SEGREGATION PROTEIN 7"/>
    <property type="match status" value="1"/>
</dbReference>
<evidence type="ECO:0000313" key="2">
    <source>
        <dbReference type="EMBL" id="CAK7222464.1"/>
    </source>
</evidence>
<feature type="compositionally biased region" description="Polar residues" evidence="1">
    <location>
        <begin position="928"/>
        <end position="938"/>
    </location>
</feature>
<evidence type="ECO:0000256" key="1">
    <source>
        <dbReference type="SAM" id="MobiDB-lite"/>
    </source>
</evidence>
<dbReference type="InterPro" id="IPR024260">
    <property type="entry name" value="Vac7"/>
</dbReference>
<feature type="region of interest" description="Disordered" evidence="1">
    <location>
        <begin position="1"/>
        <end position="270"/>
    </location>
</feature>
<dbReference type="PANTHER" id="PTHR28258:SF1">
    <property type="entry name" value="VACUOLAR SEGREGATION PROTEIN 7"/>
    <property type="match status" value="1"/>
</dbReference>
<proteinExistence type="predicted"/>
<feature type="compositionally biased region" description="Low complexity" evidence="1">
    <location>
        <begin position="142"/>
        <end position="154"/>
    </location>
</feature>
<sequence>MDKSSNAVNGASANQAHSPRPTLARESSTASMRRLDLAQATKQTPQSLQASQPASAATSASASPFASREPSPARPSARSHNVMKVVTAAAAAAAAATPPTFSTQSASSSSSALPKHPAQPSSTSATSASPSIRSRRNSPQETSPSRSRTSIPTPAATQKAGALSSATTPSLPPAASDASTGRASGPQKSEQPRDSPRWPVSPRLRSPPPILNRPNLPPSATTSDIPTISLQRTAGSSPSLDAVPAPTNTESEDLALQPGMRTPVRGASGNVPTLETVQEASPLAGARAVDAAALEKLEVSSVPSEAGNNATMPEVAEVSPAKTIRARQHASQNYESGSENGSTKNNRRTAAASGSVPPLLASRNSSTIKLAGKGKSGEAASQPTMTVETETVTSIPNVALGPSAAQGPNSSLRTKPSSETIRPKKEKKKTTRKQATVTPGTATSKADIFEAKVASAVDEANTSDSEETFVYDSNPADSRDRPHRFHHSRTPSATSLANNQNGMRSIHSILEGAGPSTAVKKGMKFVNTFNNTSGNDSGLGDDETKAATIRGVTPGSGRGTARLHHHVGASGSHIGRWGLNGPKNGHQSILDSESPFPVNSASRLKASLGGGANGSTIRRDGGATSPRPSVSSMTGRGNGGLYSQKRGFGPGAGVLGYDMDDTTPGQADDERTPLIPSSMRGPGRGPRTRRHHMSLRSLEQQSYHNPTASFLNRFASCLVLTVMLMLVISGAIGFMFATSQPLEDIELVKISGVIASEQELMFDLMVRAHNPNVVVVTVDSADMEVFAKSPHAGTDSEWWRRPRDGDSASTDADLDVDELDNEPRDQPDSSPNFLLGKFTEFDNPLSFEGSFFHHGLSTSRSGVRIRWPGNGTDGGSERWERILDDEFDLIIKGVLRYSLPLSQRVRSALIEGRTKVKPNAADDPTHPPNGTATINMTN</sequence>
<dbReference type="Proteomes" id="UP001642405">
    <property type="component" value="Unassembled WGS sequence"/>
</dbReference>
<feature type="compositionally biased region" description="Low complexity" evidence="1">
    <location>
        <begin position="45"/>
        <end position="67"/>
    </location>
</feature>
<feature type="compositionally biased region" description="Polar residues" evidence="1">
    <location>
        <begin position="329"/>
        <end position="344"/>
    </location>
</feature>
<evidence type="ECO:0000313" key="3">
    <source>
        <dbReference type="Proteomes" id="UP001642405"/>
    </source>
</evidence>
<accession>A0ABP0BTJ7</accession>
<feature type="compositionally biased region" description="Polar residues" evidence="1">
    <location>
        <begin position="1"/>
        <end position="17"/>
    </location>
</feature>
<feature type="region of interest" description="Disordered" evidence="1">
    <location>
        <begin position="662"/>
        <end position="689"/>
    </location>
</feature>
<feature type="region of interest" description="Disordered" evidence="1">
    <location>
        <begin position="793"/>
        <end position="832"/>
    </location>
</feature>
<feature type="compositionally biased region" description="Polar residues" evidence="1">
    <location>
        <begin position="406"/>
        <end position="420"/>
    </location>
</feature>
<feature type="compositionally biased region" description="Polar residues" evidence="1">
    <location>
        <begin position="177"/>
        <end position="189"/>
    </location>
</feature>
<gene>
    <name evidence="2" type="primary">VAC7</name>
    <name evidence="2" type="ORF">SCUCBS95973_004850</name>
</gene>
<feature type="compositionally biased region" description="Polar residues" evidence="1">
    <location>
        <begin position="220"/>
        <end position="239"/>
    </location>
</feature>
<keyword evidence="3" id="KW-1185">Reference proteome</keyword>
<feature type="region of interest" description="Disordered" evidence="1">
    <location>
        <begin position="917"/>
        <end position="938"/>
    </location>
</feature>
<feature type="region of interest" description="Disordered" evidence="1">
    <location>
        <begin position="464"/>
        <end position="499"/>
    </location>
</feature>
<comment type="caution">
    <text evidence="2">The sequence shown here is derived from an EMBL/GenBank/DDBJ whole genome shotgun (WGS) entry which is preliminary data.</text>
</comment>
<feature type="region of interest" description="Disordered" evidence="1">
    <location>
        <begin position="321"/>
        <end position="441"/>
    </location>
</feature>
<feature type="compositionally biased region" description="Polar residues" evidence="1">
    <location>
        <begin position="379"/>
        <end position="396"/>
    </location>
</feature>